<keyword evidence="2" id="KW-1185">Reference proteome</keyword>
<name>A0A1M6PGI7_9FIRM</name>
<evidence type="ECO:0000313" key="1">
    <source>
        <dbReference type="EMBL" id="SHK07034.1"/>
    </source>
</evidence>
<proteinExistence type="predicted"/>
<gene>
    <name evidence="1" type="ORF">SAMN02745170_04039</name>
</gene>
<feature type="non-terminal residue" evidence="1">
    <location>
        <position position="50"/>
    </location>
</feature>
<organism evidence="1 2">
    <name type="scientific">Propionispora hippei DSM 15287</name>
    <dbReference type="NCBI Taxonomy" id="1123003"/>
    <lineage>
        <taxon>Bacteria</taxon>
        <taxon>Bacillati</taxon>
        <taxon>Bacillota</taxon>
        <taxon>Negativicutes</taxon>
        <taxon>Selenomonadales</taxon>
        <taxon>Sporomusaceae</taxon>
        <taxon>Propionispora</taxon>
    </lineage>
</organism>
<evidence type="ECO:0000313" key="2">
    <source>
        <dbReference type="Proteomes" id="UP000322917"/>
    </source>
</evidence>
<accession>A0A1M6PGI7</accession>
<dbReference type="EMBL" id="FQZD01000074">
    <property type="protein sequence ID" value="SHK07034.1"/>
    <property type="molecule type" value="Genomic_DNA"/>
</dbReference>
<protein>
    <submittedName>
        <fullName evidence="1">Uncharacterized protein</fullName>
    </submittedName>
</protein>
<dbReference type="Proteomes" id="UP000322917">
    <property type="component" value="Unassembled WGS sequence"/>
</dbReference>
<reference evidence="1 2" key="1">
    <citation type="submission" date="2016-11" db="EMBL/GenBank/DDBJ databases">
        <authorList>
            <person name="Varghese N."/>
            <person name="Submissions S."/>
        </authorList>
    </citation>
    <scope>NUCLEOTIDE SEQUENCE [LARGE SCALE GENOMIC DNA]</scope>
    <source>
        <strain evidence="1 2">DSM 15287</strain>
    </source>
</reference>
<sequence length="50" mass="5479">MAAVFGKNACYECSDIWESPLVRTTRKTGGLITPYKGKVLAESQDSLKKS</sequence>
<dbReference type="AlphaFoldDB" id="A0A1M6PGI7"/>